<name>A0A0Q3TAS9_9BACI</name>
<dbReference type="Pfam" id="PF00440">
    <property type="entry name" value="TetR_N"/>
    <property type="match status" value="1"/>
</dbReference>
<evidence type="ECO:0000313" key="7">
    <source>
        <dbReference type="EMBL" id="KQL51248.1"/>
    </source>
</evidence>
<keyword evidence="4" id="KW-0804">Transcription</keyword>
<evidence type="ECO:0000313" key="8">
    <source>
        <dbReference type="Proteomes" id="UP000051888"/>
    </source>
</evidence>
<organism evidence="7 8">
    <name type="scientific">Heyndrickxia shackletonii</name>
    <dbReference type="NCBI Taxonomy" id="157838"/>
    <lineage>
        <taxon>Bacteria</taxon>
        <taxon>Bacillati</taxon>
        <taxon>Bacillota</taxon>
        <taxon>Bacilli</taxon>
        <taxon>Bacillales</taxon>
        <taxon>Bacillaceae</taxon>
        <taxon>Heyndrickxia</taxon>
    </lineage>
</organism>
<dbReference type="PATRIC" id="fig|157838.3.peg.4380"/>
<keyword evidence="2" id="KW-0805">Transcription regulation</keyword>
<dbReference type="STRING" id="157838.AN964_19840"/>
<dbReference type="OrthoDB" id="2732116at2"/>
<dbReference type="AlphaFoldDB" id="A0A0Q3TAS9"/>
<dbReference type="Proteomes" id="UP000051888">
    <property type="component" value="Unassembled WGS sequence"/>
</dbReference>
<sequence>MAEQKQGRTLGRPKSKGKTLPTRDVILQAATRLFFENGFQKVSVDDIASEAGMTKATVYYYFDTKAELFKETIVSLMGRIRERIIQILSIDKPLYERLFDVTIAHLQATTSFDLDGFMRESRSSLSDEQIQAMKIAEEKMYSSIEDAFIAAGKAKEIPSINAKFAAHSYIALVKVGNYKQSDGTRFFATAEETATNILNVFWKGFFGK</sequence>
<dbReference type="SUPFAM" id="SSF46689">
    <property type="entry name" value="Homeodomain-like"/>
    <property type="match status" value="1"/>
</dbReference>
<evidence type="ECO:0000256" key="4">
    <source>
        <dbReference type="ARBA" id="ARBA00023163"/>
    </source>
</evidence>
<dbReference type="InterPro" id="IPR050109">
    <property type="entry name" value="HTH-type_TetR-like_transc_reg"/>
</dbReference>
<evidence type="ECO:0000256" key="2">
    <source>
        <dbReference type="ARBA" id="ARBA00023015"/>
    </source>
</evidence>
<dbReference type="PANTHER" id="PTHR30055:SF175">
    <property type="entry name" value="HTH-TYPE TRANSCRIPTIONAL REPRESSOR KSTR2"/>
    <property type="match status" value="1"/>
</dbReference>
<keyword evidence="3 5" id="KW-0238">DNA-binding</keyword>
<evidence type="ECO:0000259" key="6">
    <source>
        <dbReference type="PROSITE" id="PS50977"/>
    </source>
</evidence>
<dbReference type="EMBL" id="LJJC01000006">
    <property type="protein sequence ID" value="KQL51248.1"/>
    <property type="molecule type" value="Genomic_DNA"/>
</dbReference>
<accession>A0A0Q3TAS9</accession>
<proteinExistence type="predicted"/>
<dbReference type="InterPro" id="IPR009057">
    <property type="entry name" value="Homeodomain-like_sf"/>
</dbReference>
<dbReference type="RefSeq" id="WP_055741554.1">
    <property type="nucleotide sequence ID" value="NZ_JAAIWL010000004.1"/>
</dbReference>
<dbReference type="GO" id="GO:0045892">
    <property type="term" value="P:negative regulation of DNA-templated transcription"/>
    <property type="evidence" value="ECO:0007669"/>
    <property type="project" value="UniProtKB-ARBA"/>
</dbReference>
<dbReference type="PANTHER" id="PTHR30055">
    <property type="entry name" value="HTH-TYPE TRANSCRIPTIONAL REGULATOR RUTR"/>
    <property type="match status" value="1"/>
</dbReference>
<comment type="caution">
    <text evidence="7">The sequence shown here is derived from an EMBL/GenBank/DDBJ whole genome shotgun (WGS) entry which is preliminary data.</text>
</comment>
<gene>
    <name evidence="7" type="ORF">AN964_19840</name>
</gene>
<evidence type="ECO:0000256" key="3">
    <source>
        <dbReference type="ARBA" id="ARBA00023125"/>
    </source>
</evidence>
<dbReference type="GO" id="GO:0003700">
    <property type="term" value="F:DNA-binding transcription factor activity"/>
    <property type="evidence" value="ECO:0007669"/>
    <property type="project" value="TreeGrafter"/>
</dbReference>
<protein>
    <recommendedName>
        <fullName evidence="6">HTH tetR-type domain-containing protein</fullName>
    </recommendedName>
</protein>
<keyword evidence="8" id="KW-1185">Reference proteome</keyword>
<dbReference type="InterPro" id="IPR001647">
    <property type="entry name" value="HTH_TetR"/>
</dbReference>
<evidence type="ECO:0000256" key="1">
    <source>
        <dbReference type="ARBA" id="ARBA00022491"/>
    </source>
</evidence>
<dbReference type="FunFam" id="1.10.10.60:FF:000141">
    <property type="entry name" value="TetR family transcriptional regulator"/>
    <property type="match status" value="1"/>
</dbReference>
<feature type="domain" description="HTH tetR-type" evidence="6">
    <location>
        <begin position="20"/>
        <end position="80"/>
    </location>
</feature>
<dbReference type="PROSITE" id="PS50977">
    <property type="entry name" value="HTH_TETR_2"/>
    <property type="match status" value="1"/>
</dbReference>
<reference evidence="7 8" key="1">
    <citation type="submission" date="2015-09" db="EMBL/GenBank/DDBJ databases">
        <title>Genome sequencing project for genomic taxonomy and phylogenomics of Bacillus-like bacteria.</title>
        <authorList>
            <person name="Liu B."/>
            <person name="Wang J."/>
            <person name="Zhu Y."/>
            <person name="Liu G."/>
            <person name="Chen Q."/>
            <person name="Chen Z."/>
            <person name="Lan J."/>
            <person name="Che J."/>
            <person name="Ge C."/>
            <person name="Shi H."/>
            <person name="Pan Z."/>
            <person name="Liu X."/>
        </authorList>
    </citation>
    <scope>NUCLEOTIDE SEQUENCE [LARGE SCALE GENOMIC DNA]</scope>
    <source>
        <strain evidence="7 8">LMG 18435</strain>
    </source>
</reference>
<dbReference type="PRINTS" id="PR00455">
    <property type="entry name" value="HTHTETR"/>
</dbReference>
<dbReference type="Gene3D" id="1.10.357.10">
    <property type="entry name" value="Tetracycline Repressor, domain 2"/>
    <property type="match status" value="1"/>
</dbReference>
<evidence type="ECO:0000256" key="5">
    <source>
        <dbReference type="PROSITE-ProRule" id="PRU00335"/>
    </source>
</evidence>
<feature type="DNA-binding region" description="H-T-H motif" evidence="5">
    <location>
        <begin position="43"/>
        <end position="62"/>
    </location>
</feature>
<dbReference type="GO" id="GO:0000976">
    <property type="term" value="F:transcription cis-regulatory region binding"/>
    <property type="evidence" value="ECO:0007669"/>
    <property type="project" value="TreeGrafter"/>
</dbReference>
<keyword evidence="1" id="KW-0678">Repressor</keyword>